<reference evidence="6 7" key="1">
    <citation type="submission" date="2022-12" db="EMBL/GenBank/DDBJ databases">
        <title>Chromosome-scale assembly of the Ensete ventricosum genome.</title>
        <authorList>
            <person name="Dussert Y."/>
            <person name="Stocks J."/>
            <person name="Wendawek A."/>
            <person name="Woldeyes F."/>
            <person name="Nichols R.A."/>
            <person name="Borrell J.S."/>
        </authorList>
    </citation>
    <scope>NUCLEOTIDE SEQUENCE [LARGE SCALE GENOMIC DNA]</scope>
    <source>
        <strain evidence="7">cv. Maze</strain>
        <tissue evidence="6">Seeds</tissue>
    </source>
</reference>
<comment type="caution">
    <text evidence="6">The sequence shown here is derived from an EMBL/GenBank/DDBJ whole genome shotgun (WGS) entry which is preliminary data.</text>
</comment>
<dbReference type="AlphaFoldDB" id="A0AAV8Q2W8"/>
<dbReference type="PRINTS" id="PR00792">
    <property type="entry name" value="PEPSIN"/>
</dbReference>
<dbReference type="InterPro" id="IPR033121">
    <property type="entry name" value="PEPTIDASE_A1"/>
</dbReference>
<dbReference type="PROSITE" id="PS51767">
    <property type="entry name" value="PEPTIDASE_A1"/>
    <property type="match status" value="1"/>
</dbReference>
<keyword evidence="3" id="KW-0378">Hydrolase</keyword>
<dbReference type="InterPro" id="IPR001461">
    <property type="entry name" value="Aspartic_peptidase_A1"/>
</dbReference>
<dbReference type="PROSITE" id="PS00141">
    <property type="entry name" value="ASP_PROTEASE"/>
    <property type="match status" value="1"/>
</dbReference>
<keyword evidence="3" id="KW-0645">Protease</keyword>
<dbReference type="InterPro" id="IPR032861">
    <property type="entry name" value="TAXi_N"/>
</dbReference>
<keyword evidence="7" id="KW-1185">Reference proteome</keyword>
<dbReference type="EMBL" id="JAQQAF010000009">
    <property type="protein sequence ID" value="KAJ8461712.1"/>
    <property type="molecule type" value="Genomic_DNA"/>
</dbReference>
<dbReference type="GO" id="GO:0006508">
    <property type="term" value="P:proteolysis"/>
    <property type="evidence" value="ECO:0007669"/>
    <property type="project" value="UniProtKB-KW"/>
</dbReference>
<keyword evidence="4" id="KW-0732">Signal</keyword>
<feature type="domain" description="Peptidase A1" evidence="5">
    <location>
        <begin position="133"/>
        <end position="438"/>
    </location>
</feature>
<dbReference type="PANTHER" id="PTHR13683">
    <property type="entry name" value="ASPARTYL PROTEASES"/>
    <property type="match status" value="1"/>
</dbReference>
<dbReference type="SUPFAM" id="SSF50630">
    <property type="entry name" value="Acid proteases"/>
    <property type="match status" value="1"/>
</dbReference>
<dbReference type="InterPro" id="IPR021109">
    <property type="entry name" value="Peptidase_aspartic_dom_sf"/>
</dbReference>
<organism evidence="6 7">
    <name type="scientific">Ensete ventricosum</name>
    <name type="common">Abyssinian banana</name>
    <name type="synonym">Musa ensete</name>
    <dbReference type="NCBI Taxonomy" id="4639"/>
    <lineage>
        <taxon>Eukaryota</taxon>
        <taxon>Viridiplantae</taxon>
        <taxon>Streptophyta</taxon>
        <taxon>Embryophyta</taxon>
        <taxon>Tracheophyta</taxon>
        <taxon>Spermatophyta</taxon>
        <taxon>Magnoliopsida</taxon>
        <taxon>Liliopsida</taxon>
        <taxon>Zingiberales</taxon>
        <taxon>Musaceae</taxon>
        <taxon>Ensete</taxon>
    </lineage>
</organism>
<dbReference type="Pfam" id="PF14543">
    <property type="entry name" value="TAXi_N"/>
    <property type="match status" value="1"/>
</dbReference>
<evidence type="ECO:0000313" key="6">
    <source>
        <dbReference type="EMBL" id="KAJ8461712.1"/>
    </source>
</evidence>
<dbReference type="PANTHER" id="PTHR13683:SF750">
    <property type="entry name" value="ASPARTYL PROTEASE AED1"/>
    <property type="match status" value="1"/>
</dbReference>
<keyword evidence="3" id="KW-0064">Aspartyl protease</keyword>
<feature type="chain" id="PRO_5043753921" description="Peptidase A1 domain-containing protein" evidence="4">
    <location>
        <begin position="27"/>
        <end position="442"/>
    </location>
</feature>
<evidence type="ECO:0000256" key="2">
    <source>
        <dbReference type="PIRSR" id="PIRSR601461-1"/>
    </source>
</evidence>
<evidence type="ECO:0000256" key="3">
    <source>
        <dbReference type="RuleBase" id="RU000454"/>
    </source>
</evidence>
<proteinExistence type="inferred from homology"/>
<dbReference type="FunFam" id="2.40.70.10:FF:000013">
    <property type="entry name" value="Aspartyl protease AED1"/>
    <property type="match status" value="1"/>
</dbReference>
<name>A0AAV8Q2W8_ENSVE</name>
<protein>
    <recommendedName>
        <fullName evidence="5">Peptidase A1 domain-containing protein</fullName>
    </recommendedName>
</protein>
<feature type="active site" evidence="2">
    <location>
        <position position="321"/>
    </location>
</feature>
<feature type="signal peptide" evidence="4">
    <location>
        <begin position="1"/>
        <end position="26"/>
    </location>
</feature>
<dbReference type="CDD" id="cd05472">
    <property type="entry name" value="cnd41_like"/>
    <property type="match status" value="1"/>
</dbReference>
<feature type="active site" evidence="2">
    <location>
        <position position="151"/>
    </location>
</feature>
<evidence type="ECO:0000313" key="7">
    <source>
        <dbReference type="Proteomes" id="UP001222027"/>
    </source>
</evidence>
<sequence>MASLPCLNCYLPFLVACLGICWQVHGGGGGGGTARREVTIPSLLPSDACSSYKDGVSHNETSLRVVHRHGPCSPFDLRHRLSHKQILDQDRSRVDSLHRRVSTAAKPDQQLLDAPAASSIPARNGISLGTGNYVVTVGFGTPKREQTVIFDTGSDVTWIQCQPCVVTCYQQQDPIFDPSKSSTYLNISCSSAYCADVGASACSSSTCVYGVQYGDNSYTVGFYAEDTLCLTPYDVIPNFRFGCGERNEGLFGKAAGLIGLGRDKPSFVSQTYQSSGFRFTPMLSRASLPTFYYLTLTAISVGDQQLMVPPTVFSIAGTIIDSGTVITRLPPTAYSALRSAFRQEMTAYKSAPTLSILDTCYDLSGLDKVTVPSVALHLGGGATIDLEITGILYIASLSQACLAFAANRADTDLGIIGNVQQRGLAVVYDVSKHVIGFGPAGC</sequence>
<evidence type="ECO:0000256" key="1">
    <source>
        <dbReference type="ARBA" id="ARBA00007447"/>
    </source>
</evidence>
<dbReference type="InterPro" id="IPR032799">
    <property type="entry name" value="TAXi_C"/>
</dbReference>
<dbReference type="InterPro" id="IPR033873">
    <property type="entry name" value="CND41-like"/>
</dbReference>
<accession>A0AAV8Q2W8</accession>
<evidence type="ECO:0000259" key="5">
    <source>
        <dbReference type="PROSITE" id="PS51767"/>
    </source>
</evidence>
<evidence type="ECO:0000256" key="4">
    <source>
        <dbReference type="SAM" id="SignalP"/>
    </source>
</evidence>
<dbReference type="Pfam" id="PF14541">
    <property type="entry name" value="TAXi_C"/>
    <property type="match status" value="1"/>
</dbReference>
<dbReference type="Proteomes" id="UP001222027">
    <property type="component" value="Unassembled WGS sequence"/>
</dbReference>
<dbReference type="Gene3D" id="2.40.70.10">
    <property type="entry name" value="Acid Proteases"/>
    <property type="match status" value="2"/>
</dbReference>
<dbReference type="GO" id="GO:0004190">
    <property type="term" value="F:aspartic-type endopeptidase activity"/>
    <property type="evidence" value="ECO:0007669"/>
    <property type="project" value="UniProtKB-KW"/>
</dbReference>
<comment type="similarity">
    <text evidence="1 3">Belongs to the peptidase A1 family.</text>
</comment>
<gene>
    <name evidence="6" type="ORF">OPV22_034638</name>
</gene>
<dbReference type="InterPro" id="IPR001969">
    <property type="entry name" value="Aspartic_peptidase_AS"/>
</dbReference>